<dbReference type="EC" id="1.2.1.79" evidence="6"/>
<dbReference type="PROSITE" id="PS00687">
    <property type="entry name" value="ALDEHYDE_DEHYDR_GLU"/>
    <property type="match status" value="1"/>
</dbReference>
<keyword evidence="7" id="KW-1185">Reference proteome</keyword>
<evidence type="ECO:0000313" key="7">
    <source>
        <dbReference type="Proteomes" id="UP000536640"/>
    </source>
</evidence>
<accession>A0A840R9Y6</accession>
<dbReference type="InterPro" id="IPR016160">
    <property type="entry name" value="Ald_DH_CS_CYS"/>
</dbReference>
<feature type="domain" description="Aldehyde dehydrogenase" evidence="5">
    <location>
        <begin position="19"/>
        <end position="482"/>
    </location>
</feature>
<dbReference type="GO" id="GO:0036243">
    <property type="term" value="F:succinate-semialdehyde dehydrogenase (NADP+) activity"/>
    <property type="evidence" value="ECO:0007669"/>
    <property type="project" value="UniProtKB-EC"/>
</dbReference>
<dbReference type="Gene3D" id="3.40.309.10">
    <property type="entry name" value="Aldehyde Dehydrogenase, Chain A, domain 2"/>
    <property type="match status" value="1"/>
</dbReference>
<organism evidence="6 7">
    <name type="scientific">Zhongshania antarctica</name>
    <dbReference type="NCBI Taxonomy" id="641702"/>
    <lineage>
        <taxon>Bacteria</taxon>
        <taxon>Pseudomonadati</taxon>
        <taxon>Pseudomonadota</taxon>
        <taxon>Gammaproteobacteria</taxon>
        <taxon>Cellvibrionales</taxon>
        <taxon>Spongiibacteraceae</taxon>
        <taxon>Zhongshania</taxon>
    </lineage>
</organism>
<dbReference type="InterPro" id="IPR016163">
    <property type="entry name" value="Ald_DH_C"/>
</dbReference>
<dbReference type="Gene3D" id="3.40.605.10">
    <property type="entry name" value="Aldehyde Dehydrogenase, Chain A, domain 1"/>
    <property type="match status" value="1"/>
</dbReference>
<evidence type="ECO:0000256" key="1">
    <source>
        <dbReference type="ARBA" id="ARBA00009986"/>
    </source>
</evidence>
<proteinExistence type="inferred from homology"/>
<evidence type="ECO:0000256" key="3">
    <source>
        <dbReference type="PROSITE-ProRule" id="PRU10007"/>
    </source>
</evidence>
<dbReference type="GO" id="GO:0009450">
    <property type="term" value="P:gamma-aminobutyric acid catabolic process"/>
    <property type="evidence" value="ECO:0007669"/>
    <property type="project" value="InterPro"/>
</dbReference>
<dbReference type="InterPro" id="IPR029510">
    <property type="entry name" value="Ald_DH_CS_GLU"/>
</dbReference>
<dbReference type="EC" id="1.2.1.20" evidence="6"/>
<protein>
    <submittedName>
        <fullName evidence="6">Succinate-semialdehyde dehydrogenase/glutarate-semialdehyde dehydrogenase</fullName>
        <ecNumber evidence="6">1.2.1.16</ecNumber>
        <ecNumber evidence="6">1.2.1.20</ecNumber>
        <ecNumber evidence="6">1.2.1.79</ecNumber>
    </submittedName>
</protein>
<evidence type="ECO:0000259" key="5">
    <source>
        <dbReference type="Pfam" id="PF00171"/>
    </source>
</evidence>
<keyword evidence="2 4" id="KW-0560">Oxidoreductase</keyword>
<dbReference type="RefSeq" id="WP_184465009.1">
    <property type="nucleotide sequence ID" value="NZ_JACHHW010000014.1"/>
</dbReference>
<dbReference type="InterPro" id="IPR016161">
    <property type="entry name" value="Ald_DH/histidinol_DH"/>
</dbReference>
<name>A0A840R9Y6_9GAMM</name>
<dbReference type="FunFam" id="3.40.605.10:FF:000005">
    <property type="entry name" value="Succinate-semialdehyde dehydrogenase I"/>
    <property type="match status" value="1"/>
</dbReference>
<feature type="active site" evidence="3">
    <location>
        <position position="256"/>
    </location>
</feature>
<comment type="caution">
    <text evidence="6">The sequence shown here is derived from an EMBL/GenBank/DDBJ whole genome shotgun (WGS) entry which is preliminary data.</text>
</comment>
<dbReference type="PROSITE" id="PS00070">
    <property type="entry name" value="ALDEHYDE_DEHYDR_CYS"/>
    <property type="match status" value="1"/>
</dbReference>
<dbReference type="SUPFAM" id="SSF53720">
    <property type="entry name" value="ALDH-like"/>
    <property type="match status" value="1"/>
</dbReference>
<sequence>MQLRNPNLLRGESYIAGMWQQGEDLQTFAVLNPATGETILNVADLNDRDAERAIAAAHAAKPGWAALTVKERAKLLRRWFDLIMENQDDLTLILTTEQGKPLAEAKGEIAYGASYIEWFAEEAKRVYGDIIAPPNNSQRLFVIKQAIGVVASITPWNFPNAMLARKAAPALAAGCTFVAKPAHETPLSAIALAVLAEQAGIPAGVFNIVCSSSAPTIGKVMTSSPLVSKLSFTGSTQVGKTLLEQCAGTVKKTSMELGGNAPFIVFNDANLDLAIKGLMSSKFRNAGQTCVCTNRIYVQREIHEAFVEKLSTAMEALHTGNGSRAHVNIGPLITTKAVAKVTSLVDDAVTKGAKVIYQAKVDTNAGDIDTHFYPPTLISGVNKDMQISRDEIFGPVAAISIFDTEEEVLASANDTEFGLASYFYTSDISRVWRFGEALEYGIVGINEGLISNEMAPFGGIKESGFGREGSKYGIEDYMEIKYMCLGGI</sequence>
<dbReference type="CDD" id="cd07103">
    <property type="entry name" value="ALDH_F5_SSADH_GabD"/>
    <property type="match status" value="1"/>
</dbReference>
<dbReference type="InterPro" id="IPR015590">
    <property type="entry name" value="Aldehyde_DH_dom"/>
</dbReference>
<dbReference type="NCBIfam" id="TIGR01780">
    <property type="entry name" value="SSADH"/>
    <property type="match status" value="1"/>
</dbReference>
<evidence type="ECO:0000313" key="6">
    <source>
        <dbReference type="EMBL" id="MBB5189150.1"/>
    </source>
</evidence>
<evidence type="ECO:0000256" key="4">
    <source>
        <dbReference type="RuleBase" id="RU003345"/>
    </source>
</evidence>
<dbReference type="AlphaFoldDB" id="A0A840R9Y6"/>
<dbReference type="Pfam" id="PF00171">
    <property type="entry name" value="Aldedh"/>
    <property type="match status" value="1"/>
</dbReference>
<gene>
    <name evidence="6" type="ORF">HNQ57_003452</name>
</gene>
<dbReference type="PANTHER" id="PTHR43353">
    <property type="entry name" value="SUCCINATE-SEMIALDEHYDE DEHYDROGENASE, MITOCHONDRIAL"/>
    <property type="match status" value="1"/>
</dbReference>
<dbReference type="PANTHER" id="PTHR43353:SF5">
    <property type="entry name" value="SUCCINATE-SEMIALDEHYDE DEHYDROGENASE, MITOCHONDRIAL"/>
    <property type="match status" value="1"/>
</dbReference>
<dbReference type="Proteomes" id="UP000536640">
    <property type="component" value="Unassembled WGS sequence"/>
</dbReference>
<dbReference type="GO" id="GO:0102810">
    <property type="term" value="F:glutarate-semialdehyde dehydrogenase (NADP+) activity"/>
    <property type="evidence" value="ECO:0007669"/>
    <property type="project" value="UniProtKB-EC"/>
</dbReference>
<dbReference type="InterPro" id="IPR016162">
    <property type="entry name" value="Ald_DH_N"/>
</dbReference>
<comment type="similarity">
    <text evidence="1 4">Belongs to the aldehyde dehydrogenase family.</text>
</comment>
<dbReference type="EMBL" id="JACHHW010000014">
    <property type="protein sequence ID" value="MBB5189150.1"/>
    <property type="molecule type" value="Genomic_DNA"/>
</dbReference>
<reference evidence="6 7" key="1">
    <citation type="submission" date="2020-08" db="EMBL/GenBank/DDBJ databases">
        <title>Genomic Encyclopedia of Type Strains, Phase IV (KMG-IV): sequencing the most valuable type-strain genomes for metagenomic binning, comparative biology and taxonomic classification.</title>
        <authorList>
            <person name="Goeker M."/>
        </authorList>
    </citation>
    <scope>NUCLEOTIDE SEQUENCE [LARGE SCALE GENOMIC DNA]</scope>
    <source>
        <strain evidence="6 7">DSM 25701</strain>
    </source>
</reference>
<dbReference type="EC" id="1.2.1.16" evidence="6"/>
<dbReference type="InterPro" id="IPR010102">
    <property type="entry name" value="Succ_semiAld_DH"/>
</dbReference>
<dbReference type="InterPro" id="IPR050740">
    <property type="entry name" value="Aldehyde_DH_Superfamily"/>
</dbReference>
<evidence type="ECO:0000256" key="2">
    <source>
        <dbReference type="ARBA" id="ARBA00023002"/>
    </source>
</evidence>
<dbReference type="FunFam" id="3.40.309.10:FF:000004">
    <property type="entry name" value="Succinate-semialdehyde dehydrogenase I"/>
    <property type="match status" value="1"/>
</dbReference>
<dbReference type="GO" id="GO:0004777">
    <property type="term" value="F:succinate-semialdehyde dehydrogenase (NAD+) activity"/>
    <property type="evidence" value="ECO:0007669"/>
    <property type="project" value="TreeGrafter"/>
</dbReference>